<dbReference type="InterPro" id="IPR012795">
    <property type="entry name" value="tRNA_Ile_lys_synt_N"/>
</dbReference>
<dbReference type="Gene3D" id="3.50.40.10">
    <property type="entry name" value="Phenylalanyl-trna Synthetase, Chain B, domain 3"/>
    <property type="match status" value="1"/>
</dbReference>
<evidence type="ECO:0000313" key="11">
    <source>
        <dbReference type="Proteomes" id="UP001256646"/>
    </source>
</evidence>
<comment type="catalytic activity">
    <reaction evidence="7 8">
        <text>cytidine(34) in tRNA(Ile2) + L-lysine + ATP = lysidine(34) in tRNA(Ile2) + AMP + diphosphate + H(+)</text>
        <dbReference type="Rhea" id="RHEA:43744"/>
        <dbReference type="Rhea" id="RHEA-COMP:10625"/>
        <dbReference type="Rhea" id="RHEA-COMP:10670"/>
        <dbReference type="ChEBI" id="CHEBI:15378"/>
        <dbReference type="ChEBI" id="CHEBI:30616"/>
        <dbReference type="ChEBI" id="CHEBI:32551"/>
        <dbReference type="ChEBI" id="CHEBI:33019"/>
        <dbReference type="ChEBI" id="CHEBI:82748"/>
        <dbReference type="ChEBI" id="CHEBI:83665"/>
        <dbReference type="ChEBI" id="CHEBI:456215"/>
        <dbReference type="EC" id="6.3.4.19"/>
    </reaction>
</comment>
<dbReference type="Gene3D" id="1.20.59.20">
    <property type="match status" value="1"/>
</dbReference>
<organism evidence="10 11">
    <name type="scientific">Clostridium aquiflavi</name>
    <dbReference type="NCBI Taxonomy" id="3073603"/>
    <lineage>
        <taxon>Bacteria</taxon>
        <taxon>Bacillati</taxon>
        <taxon>Bacillota</taxon>
        <taxon>Clostridia</taxon>
        <taxon>Eubacteriales</taxon>
        <taxon>Clostridiaceae</taxon>
        <taxon>Clostridium</taxon>
    </lineage>
</organism>
<dbReference type="InterPro" id="IPR020825">
    <property type="entry name" value="Phe-tRNA_synthase-like_B3/B4"/>
</dbReference>
<evidence type="ECO:0000256" key="7">
    <source>
        <dbReference type="ARBA" id="ARBA00048539"/>
    </source>
</evidence>
<dbReference type="Proteomes" id="UP001256646">
    <property type="component" value="Unassembled WGS sequence"/>
</dbReference>
<dbReference type="EMBL" id="JAVJAN010000057">
    <property type="protein sequence ID" value="MDR5588782.1"/>
    <property type="molecule type" value="Genomic_DNA"/>
</dbReference>
<accession>A0ABU1EL30</accession>
<dbReference type="SUPFAM" id="SSF82829">
    <property type="entry name" value="MesJ substrate recognition domain-like"/>
    <property type="match status" value="1"/>
</dbReference>
<evidence type="ECO:0000256" key="1">
    <source>
        <dbReference type="ARBA" id="ARBA00004496"/>
    </source>
</evidence>
<dbReference type="Gene3D" id="3.40.50.620">
    <property type="entry name" value="HUPs"/>
    <property type="match status" value="1"/>
</dbReference>
<dbReference type="PANTHER" id="PTHR43033:SF1">
    <property type="entry name" value="TRNA(ILE)-LYSIDINE SYNTHASE-RELATED"/>
    <property type="match status" value="1"/>
</dbReference>
<comment type="domain">
    <text evidence="8">The N-terminal region contains the highly conserved SGGXDS motif, predicted to be a P-loop motif involved in ATP binding.</text>
</comment>
<evidence type="ECO:0000256" key="3">
    <source>
        <dbReference type="ARBA" id="ARBA00022598"/>
    </source>
</evidence>
<dbReference type="Pfam" id="PF11734">
    <property type="entry name" value="TilS_C"/>
    <property type="match status" value="1"/>
</dbReference>
<dbReference type="CDD" id="cd01992">
    <property type="entry name" value="TilS_N"/>
    <property type="match status" value="1"/>
</dbReference>
<dbReference type="RefSeq" id="WP_252215907.1">
    <property type="nucleotide sequence ID" value="NZ_JAVJAN010000057.1"/>
</dbReference>
<comment type="subcellular location">
    <subcellularLocation>
        <location evidence="1 8">Cytoplasm</location>
    </subcellularLocation>
</comment>
<evidence type="ECO:0000313" key="10">
    <source>
        <dbReference type="EMBL" id="MDR5588782.1"/>
    </source>
</evidence>
<dbReference type="InterPro" id="IPR012094">
    <property type="entry name" value="tRNA_Ile_lys_synt"/>
</dbReference>
<sequence length="468" mass="54716">MKKKILSYIIDNNLIKSGDKILVALSGGPDSLCLLNILKELRGELGIEIGAAHLNHLLRGEDAFKDEEFVINTCKKMNISYYVKRVDINKYSKEHRLSSELAGRNVRYDFFDEILKKEGFNKIATAHNANDQAETIIFRMMRGTGLEGLGGIKVCREDKIIRPILCLTRKEVEEYIEKKNLKPRIDKTNFEKIYNRNKIRLDIIPYIQDNFNEDIVKTLNRMSLLIQKDNAFIERLCIKVYNEYCKKDNDNNFFILNKKLFREDEAIVTRIIRSALVEYSKSHYDFEMKHIYDILELSKKETGKSINLPKNIYVENIYGDIKISSKVKENIKSNKTETFLDKKNIGEDTIYFNNYEFVMSILKNKSNNLLDLKENNLVKYFDLDKIEENILFRTRKNGDKITPLGMKGQKKLKDIFINMKIPQEDRDLIPLICFDDNIAWIVGLKISDNFKVTNNSKNILKIVAKRKE</sequence>
<dbReference type="InterPro" id="IPR012796">
    <property type="entry name" value="Lysidine-tRNA-synth_C"/>
</dbReference>
<dbReference type="Pfam" id="PF01171">
    <property type="entry name" value="ATP_bind_3"/>
    <property type="match status" value="1"/>
</dbReference>
<dbReference type="SMART" id="SM00977">
    <property type="entry name" value="TilS_C"/>
    <property type="match status" value="1"/>
</dbReference>
<evidence type="ECO:0000259" key="9">
    <source>
        <dbReference type="SMART" id="SM00977"/>
    </source>
</evidence>
<evidence type="ECO:0000256" key="5">
    <source>
        <dbReference type="ARBA" id="ARBA00022741"/>
    </source>
</evidence>
<comment type="caution">
    <text evidence="10">The sequence shown here is derived from an EMBL/GenBank/DDBJ whole genome shotgun (WGS) entry which is preliminary data.</text>
</comment>
<dbReference type="SUPFAM" id="SSF56037">
    <property type="entry name" value="PheT/TilS domain"/>
    <property type="match status" value="1"/>
</dbReference>
<dbReference type="HAMAP" id="MF_01161">
    <property type="entry name" value="tRNA_Ile_lys_synt"/>
    <property type="match status" value="1"/>
</dbReference>
<keyword evidence="2 8" id="KW-0963">Cytoplasm</keyword>
<reference evidence="10 11" key="1">
    <citation type="submission" date="2023-09" db="EMBL/GenBank/DDBJ databases">
        <authorList>
            <person name="Zhai L."/>
        </authorList>
    </citation>
    <scope>NUCLEOTIDE SEQUENCE [LARGE SCALE GENOMIC DNA]</scope>
    <source>
        <strain evidence="10 11">5 N-1</strain>
    </source>
</reference>
<dbReference type="GO" id="GO:0032267">
    <property type="term" value="F:tRNA(Ile)-lysidine synthase activity"/>
    <property type="evidence" value="ECO:0007669"/>
    <property type="project" value="UniProtKB-EC"/>
</dbReference>
<dbReference type="InterPro" id="IPR014729">
    <property type="entry name" value="Rossmann-like_a/b/a_fold"/>
</dbReference>
<gene>
    <name evidence="8 10" type="primary">tilS</name>
    <name evidence="10" type="ORF">RGC78_15030</name>
</gene>
<dbReference type="NCBIfam" id="TIGR02432">
    <property type="entry name" value="lysidine_TilS_N"/>
    <property type="match status" value="1"/>
</dbReference>
<protein>
    <recommendedName>
        <fullName evidence="8">tRNA(Ile)-lysidine synthase</fullName>
        <ecNumber evidence="8">6.3.4.19</ecNumber>
    </recommendedName>
    <alternativeName>
        <fullName evidence="8">tRNA(Ile)-2-lysyl-cytidine synthase</fullName>
    </alternativeName>
    <alternativeName>
        <fullName evidence="8">tRNA(Ile)-lysidine synthetase</fullName>
    </alternativeName>
</protein>
<comment type="function">
    <text evidence="8">Ligates lysine onto the cytidine present at position 34 of the AUA codon-specific tRNA(Ile) that contains the anticodon CAU, in an ATP-dependent manner. Cytidine is converted to lysidine, thus changing the amino acid specificity of the tRNA from methionine to isoleucine.</text>
</comment>
<evidence type="ECO:0000256" key="2">
    <source>
        <dbReference type="ARBA" id="ARBA00022490"/>
    </source>
</evidence>
<evidence type="ECO:0000256" key="8">
    <source>
        <dbReference type="HAMAP-Rule" id="MF_01161"/>
    </source>
</evidence>
<dbReference type="InterPro" id="IPR011063">
    <property type="entry name" value="TilS/TtcA_N"/>
</dbReference>
<dbReference type="EC" id="6.3.4.19" evidence="8"/>
<name>A0ABU1EL30_9CLOT</name>
<keyword evidence="3 8" id="KW-0436">Ligase</keyword>
<comment type="similarity">
    <text evidence="8">Belongs to the tRNA(Ile)-lysidine synthase family.</text>
</comment>
<feature type="binding site" evidence="8">
    <location>
        <begin position="26"/>
        <end position="31"/>
    </location>
    <ligand>
        <name>ATP</name>
        <dbReference type="ChEBI" id="CHEBI:30616"/>
    </ligand>
</feature>
<evidence type="ECO:0000256" key="4">
    <source>
        <dbReference type="ARBA" id="ARBA00022694"/>
    </source>
</evidence>
<keyword evidence="11" id="KW-1185">Reference proteome</keyword>
<evidence type="ECO:0000256" key="6">
    <source>
        <dbReference type="ARBA" id="ARBA00022840"/>
    </source>
</evidence>
<keyword evidence="4 8" id="KW-0819">tRNA processing</keyword>
<dbReference type="SUPFAM" id="SSF52402">
    <property type="entry name" value="Adenine nucleotide alpha hydrolases-like"/>
    <property type="match status" value="1"/>
</dbReference>
<keyword evidence="6 8" id="KW-0067">ATP-binding</keyword>
<dbReference type="PANTHER" id="PTHR43033">
    <property type="entry name" value="TRNA(ILE)-LYSIDINE SYNTHASE-RELATED"/>
    <property type="match status" value="1"/>
</dbReference>
<feature type="domain" description="Lysidine-tRNA(Ile) synthetase C-terminal" evidence="9">
    <location>
        <begin position="390"/>
        <end position="462"/>
    </location>
</feature>
<keyword evidence="5 8" id="KW-0547">Nucleotide-binding</keyword>
<dbReference type="NCBIfam" id="TIGR02433">
    <property type="entry name" value="lysidine_TilS_C"/>
    <property type="match status" value="1"/>
</dbReference>
<proteinExistence type="inferred from homology"/>